<dbReference type="Gene3D" id="3.40.190.290">
    <property type="match status" value="1"/>
</dbReference>
<evidence type="ECO:0000256" key="3">
    <source>
        <dbReference type="ARBA" id="ARBA00023125"/>
    </source>
</evidence>
<evidence type="ECO:0000313" key="7">
    <source>
        <dbReference type="Proteomes" id="UP000243463"/>
    </source>
</evidence>
<organism evidence="6 7">
    <name type="scientific">Acinetobacter apis</name>
    <dbReference type="NCBI Taxonomy" id="1229165"/>
    <lineage>
        <taxon>Bacteria</taxon>
        <taxon>Pseudomonadati</taxon>
        <taxon>Pseudomonadota</taxon>
        <taxon>Gammaproteobacteria</taxon>
        <taxon>Moraxellales</taxon>
        <taxon>Moraxellaceae</taxon>
        <taxon>Acinetobacter</taxon>
    </lineage>
</organism>
<dbReference type="GO" id="GO:0043565">
    <property type="term" value="F:sequence-specific DNA binding"/>
    <property type="evidence" value="ECO:0007669"/>
    <property type="project" value="TreeGrafter"/>
</dbReference>
<dbReference type="InterPro" id="IPR000847">
    <property type="entry name" value="LysR_HTH_N"/>
</dbReference>
<dbReference type="PANTHER" id="PTHR30537:SF5">
    <property type="entry name" value="HTH-TYPE TRANSCRIPTIONAL ACTIVATOR TTDR-RELATED"/>
    <property type="match status" value="1"/>
</dbReference>
<evidence type="ECO:0000313" key="6">
    <source>
        <dbReference type="EMBL" id="SNQ29046.1"/>
    </source>
</evidence>
<dbReference type="InterPro" id="IPR058163">
    <property type="entry name" value="LysR-type_TF_proteobact-type"/>
</dbReference>
<dbReference type="PROSITE" id="PS50931">
    <property type="entry name" value="HTH_LYSR"/>
    <property type="match status" value="1"/>
</dbReference>
<keyword evidence="7" id="KW-1185">Reference proteome</keyword>
<dbReference type="InterPro" id="IPR036388">
    <property type="entry name" value="WH-like_DNA-bd_sf"/>
</dbReference>
<dbReference type="PANTHER" id="PTHR30537">
    <property type="entry name" value="HTH-TYPE TRANSCRIPTIONAL REGULATOR"/>
    <property type="match status" value="1"/>
</dbReference>
<accession>A0A217EFS8</accession>
<dbReference type="Pfam" id="PF00126">
    <property type="entry name" value="HTH_1"/>
    <property type="match status" value="1"/>
</dbReference>
<gene>
    <name evidence="6" type="ORF">SAMN05444584_0980</name>
</gene>
<dbReference type="OrthoDB" id="9815676at2"/>
<keyword evidence="2" id="KW-0805">Transcription regulation</keyword>
<keyword evidence="4" id="KW-0804">Transcription</keyword>
<sequence length="316" mass="35450">MSTNQSLNLLQEMAVFVKVVDTGSFSEAARQLGQTPSAVSRAVSRLERALAVKLLQRTTRKLGLSESGQQIYVHCAEMLKAAQAVVESSGHLSDEPHGVIRLSVPKAIGHYMIHPHLPEFFQRYPNVSVHLLLEDRYIDFIDDAVDAVIRITNAPTGTLMGKRLTTIPHVVVATPQYLKQYGQPTGPHELKQHQCICLGEQPSDAKWKFIQVQKSITVSVQGRYYANHTGIRLNAALQHMGIASLPYFVAQHAIREGTLIQVLPDWTFETYYSGEAWLLYPPTRYLPSKMKVLIQFLLEKLADEPTLTLLNRVPNM</sequence>
<dbReference type="Proteomes" id="UP000243463">
    <property type="component" value="Unassembled WGS sequence"/>
</dbReference>
<keyword evidence="3 6" id="KW-0238">DNA-binding</keyword>
<dbReference type="GO" id="GO:0003700">
    <property type="term" value="F:DNA-binding transcription factor activity"/>
    <property type="evidence" value="ECO:0007669"/>
    <property type="project" value="InterPro"/>
</dbReference>
<name>A0A217EFS8_9GAMM</name>
<dbReference type="AlphaFoldDB" id="A0A217EFS8"/>
<dbReference type="SUPFAM" id="SSF46785">
    <property type="entry name" value="Winged helix' DNA-binding domain"/>
    <property type="match status" value="1"/>
</dbReference>
<dbReference type="Gene3D" id="1.10.10.10">
    <property type="entry name" value="Winged helix-like DNA-binding domain superfamily/Winged helix DNA-binding domain"/>
    <property type="match status" value="1"/>
</dbReference>
<dbReference type="RefSeq" id="WP_088823052.1">
    <property type="nucleotide sequence ID" value="NZ_FZLN01000001.1"/>
</dbReference>
<evidence type="ECO:0000256" key="1">
    <source>
        <dbReference type="ARBA" id="ARBA00009437"/>
    </source>
</evidence>
<reference evidence="7" key="1">
    <citation type="submission" date="2017-06" db="EMBL/GenBank/DDBJ databases">
        <authorList>
            <person name="Varghese N."/>
            <person name="Submissions S."/>
        </authorList>
    </citation>
    <scope>NUCLEOTIDE SEQUENCE [LARGE SCALE GENOMIC DNA]</scope>
    <source>
        <strain evidence="7">ANC 5114</strain>
    </source>
</reference>
<evidence type="ECO:0000259" key="5">
    <source>
        <dbReference type="PROSITE" id="PS50931"/>
    </source>
</evidence>
<dbReference type="CDD" id="cd08422">
    <property type="entry name" value="PBP2_CrgA_like"/>
    <property type="match status" value="1"/>
</dbReference>
<dbReference type="EMBL" id="FZLN01000001">
    <property type="protein sequence ID" value="SNQ29046.1"/>
    <property type="molecule type" value="Genomic_DNA"/>
</dbReference>
<proteinExistence type="inferred from homology"/>
<feature type="domain" description="HTH lysR-type" evidence="5">
    <location>
        <begin position="8"/>
        <end position="65"/>
    </location>
</feature>
<dbReference type="SUPFAM" id="SSF53850">
    <property type="entry name" value="Periplasmic binding protein-like II"/>
    <property type="match status" value="1"/>
</dbReference>
<evidence type="ECO:0000256" key="4">
    <source>
        <dbReference type="ARBA" id="ARBA00023163"/>
    </source>
</evidence>
<dbReference type="InterPro" id="IPR005119">
    <property type="entry name" value="LysR_subst-bd"/>
</dbReference>
<protein>
    <submittedName>
        <fullName evidence="6">DNA-binding transcriptional regulator, LysR family</fullName>
    </submittedName>
</protein>
<evidence type="ECO:0000256" key="2">
    <source>
        <dbReference type="ARBA" id="ARBA00023015"/>
    </source>
</evidence>
<dbReference type="InterPro" id="IPR036390">
    <property type="entry name" value="WH_DNA-bd_sf"/>
</dbReference>
<dbReference type="FunFam" id="1.10.10.10:FF:000001">
    <property type="entry name" value="LysR family transcriptional regulator"/>
    <property type="match status" value="1"/>
</dbReference>
<comment type="similarity">
    <text evidence="1">Belongs to the LysR transcriptional regulatory family.</text>
</comment>
<dbReference type="Pfam" id="PF03466">
    <property type="entry name" value="LysR_substrate"/>
    <property type="match status" value="1"/>
</dbReference>
<dbReference type="GO" id="GO:0006351">
    <property type="term" value="P:DNA-templated transcription"/>
    <property type="evidence" value="ECO:0007669"/>
    <property type="project" value="TreeGrafter"/>
</dbReference>